<dbReference type="OrthoDB" id="2679878at2"/>
<dbReference type="PROSITE" id="PS51257">
    <property type="entry name" value="PROKAR_LIPOPROTEIN"/>
    <property type="match status" value="1"/>
</dbReference>
<dbReference type="AlphaFoldDB" id="A0A511V7C6"/>
<dbReference type="RefSeq" id="WP_146810125.1">
    <property type="nucleotide sequence ID" value="NZ_BJXX01000100.1"/>
</dbReference>
<sequence>MKKAFGYALILLAATGLTGCQEQEPLPDETAKSQEVLAQSPALAVSHSIEGNTVYLTFLTRNFMYAPAGEPQMKPGEGHVHVWVDNKLTRVYANTFKVSNLKPGPHTFSVELVRNNHKPYANTKITFTIQIK</sequence>
<organism evidence="1 2">
    <name type="scientific">Aneurinibacillus danicus</name>
    <dbReference type="NCBI Taxonomy" id="267746"/>
    <lineage>
        <taxon>Bacteria</taxon>
        <taxon>Bacillati</taxon>
        <taxon>Bacillota</taxon>
        <taxon>Bacilli</taxon>
        <taxon>Bacillales</taxon>
        <taxon>Paenibacillaceae</taxon>
        <taxon>Aneurinibacillus group</taxon>
        <taxon>Aneurinibacillus</taxon>
    </lineage>
</organism>
<dbReference type="EMBL" id="BJXX01000100">
    <property type="protein sequence ID" value="GEN34866.1"/>
    <property type="molecule type" value="Genomic_DNA"/>
</dbReference>
<proteinExistence type="predicted"/>
<reference evidence="1 2" key="1">
    <citation type="submission" date="2019-07" db="EMBL/GenBank/DDBJ databases">
        <title>Whole genome shotgun sequence of Aneurinibacillus danicus NBRC 102444.</title>
        <authorList>
            <person name="Hosoyama A."/>
            <person name="Uohara A."/>
            <person name="Ohji S."/>
            <person name="Ichikawa N."/>
        </authorList>
    </citation>
    <scope>NUCLEOTIDE SEQUENCE [LARGE SCALE GENOMIC DNA]</scope>
    <source>
        <strain evidence="1 2">NBRC 102444</strain>
    </source>
</reference>
<gene>
    <name evidence="1" type="ORF">ADA01nite_23260</name>
</gene>
<evidence type="ECO:0008006" key="3">
    <source>
        <dbReference type="Google" id="ProtNLM"/>
    </source>
</evidence>
<keyword evidence="2" id="KW-1185">Reference proteome</keyword>
<comment type="caution">
    <text evidence="1">The sequence shown here is derived from an EMBL/GenBank/DDBJ whole genome shotgun (WGS) entry which is preliminary data.</text>
</comment>
<name>A0A511V7C6_9BACL</name>
<protein>
    <recommendedName>
        <fullName evidence="3">DUF4399 domain-containing protein</fullName>
    </recommendedName>
</protein>
<evidence type="ECO:0000313" key="1">
    <source>
        <dbReference type="EMBL" id="GEN34866.1"/>
    </source>
</evidence>
<dbReference type="Proteomes" id="UP000321157">
    <property type="component" value="Unassembled WGS sequence"/>
</dbReference>
<accession>A0A511V7C6</accession>
<evidence type="ECO:0000313" key="2">
    <source>
        <dbReference type="Proteomes" id="UP000321157"/>
    </source>
</evidence>